<feature type="transmembrane region" description="Helical" evidence="16">
    <location>
        <begin position="144"/>
        <end position="164"/>
    </location>
</feature>
<reference evidence="17" key="1">
    <citation type="submission" date="2016-05" db="EMBL/GenBank/DDBJ databases">
        <title>Complete mitochondrial genome of Pentacheles laevis.</title>
        <authorList>
            <person name="Tan M.H."/>
            <person name="Gan H.M."/>
            <person name="Bracken-Grissom H."/>
            <person name="Chan T.Y."/>
            <person name="Rahman S."/>
            <person name="Austin C.M."/>
        </authorList>
    </citation>
    <scope>NUCLEOTIDE SEQUENCE</scope>
</reference>
<keyword evidence="10 16" id="KW-1133">Transmembrane helix</keyword>
<dbReference type="PANTHER" id="PTHR11435:SF1">
    <property type="entry name" value="NADH-UBIQUINONE OXIDOREDUCTASE CHAIN 6"/>
    <property type="match status" value="1"/>
</dbReference>
<dbReference type="EC" id="7.1.1.2" evidence="3"/>
<dbReference type="InterPro" id="IPR050269">
    <property type="entry name" value="ComplexI_Subunit6"/>
</dbReference>
<evidence type="ECO:0000256" key="1">
    <source>
        <dbReference type="ARBA" id="ARBA00004225"/>
    </source>
</evidence>
<name>A0A3Q8B126_9EUCA</name>
<evidence type="ECO:0000256" key="5">
    <source>
        <dbReference type="ARBA" id="ARBA00022448"/>
    </source>
</evidence>
<gene>
    <name evidence="17" type="primary">nad6</name>
</gene>
<keyword evidence="7 16" id="KW-0812">Transmembrane</keyword>
<keyword evidence="9" id="KW-0249">Electron transport</keyword>
<keyword evidence="13 16" id="KW-0472">Membrane</keyword>
<evidence type="ECO:0000256" key="13">
    <source>
        <dbReference type="ARBA" id="ARBA00023136"/>
    </source>
</evidence>
<comment type="catalytic activity">
    <reaction evidence="15">
        <text>a ubiquinone + NADH + 5 H(+)(in) = a ubiquinol + NAD(+) + 4 H(+)(out)</text>
        <dbReference type="Rhea" id="RHEA:29091"/>
        <dbReference type="Rhea" id="RHEA-COMP:9565"/>
        <dbReference type="Rhea" id="RHEA-COMP:9566"/>
        <dbReference type="ChEBI" id="CHEBI:15378"/>
        <dbReference type="ChEBI" id="CHEBI:16389"/>
        <dbReference type="ChEBI" id="CHEBI:17976"/>
        <dbReference type="ChEBI" id="CHEBI:57540"/>
        <dbReference type="ChEBI" id="CHEBI:57945"/>
        <dbReference type="EC" id="7.1.1.2"/>
    </reaction>
</comment>
<evidence type="ECO:0000256" key="16">
    <source>
        <dbReference type="SAM" id="Phobius"/>
    </source>
</evidence>
<comment type="similarity">
    <text evidence="2">Belongs to the complex I subunit 6 family.</text>
</comment>
<evidence type="ECO:0000256" key="7">
    <source>
        <dbReference type="ARBA" id="ARBA00022692"/>
    </source>
</evidence>
<keyword evidence="5" id="KW-0813">Transport</keyword>
<dbReference type="GO" id="GO:0031966">
    <property type="term" value="C:mitochondrial membrane"/>
    <property type="evidence" value="ECO:0007669"/>
    <property type="project" value="UniProtKB-SubCell"/>
</dbReference>
<accession>A0A3Q8B126</accession>
<keyword evidence="11" id="KW-0520">NAD</keyword>
<feature type="transmembrane region" description="Helical" evidence="16">
    <location>
        <begin position="56"/>
        <end position="77"/>
    </location>
</feature>
<keyword evidence="8" id="KW-1278">Translocase</keyword>
<dbReference type="AlphaFoldDB" id="A0A3Q8B126"/>
<dbReference type="EMBL" id="KX343004">
    <property type="protein sequence ID" value="ART66013.1"/>
    <property type="molecule type" value="Genomic_DNA"/>
</dbReference>
<geneLocation type="mitochondrion" evidence="17"/>
<evidence type="ECO:0000256" key="12">
    <source>
        <dbReference type="ARBA" id="ARBA00023128"/>
    </source>
</evidence>
<evidence type="ECO:0000313" key="17">
    <source>
        <dbReference type="EMBL" id="ART66013.1"/>
    </source>
</evidence>
<proteinExistence type="inferred from homology"/>
<feature type="transmembrane region" description="Helical" evidence="16">
    <location>
        <begin position="89"/>
        <end position="109"/>
    </location>
</feature>
<evidence type="ECO:0000256" key="8">
    <source>
        <dbReference type="ARBA" id="ARBA00022967"/>
    </source>
</evidence>
<keyword evidence="6" id="KW-0679">Respiratory chain</keyword>
<evidence type="ECO:0000256" key="4">
    <source>
        <dbReference type="ARBA" id="ARBA00021095"/>
    </source>
</evidence>
<sequence>MLNKLFSEILTIFLPLTLLASFLFLFLNHPLSMGVTLLLQTVFICMTSGMKMTSYWFSYILFLIFLGGLLVLFIYVTSLASNEKLKFSAPLFISCILFFSSFNLVSFFMDPLLASFKINYLSSSLTFKESMQQTIAAIYNTPSMLFTLFLVLYLLLCLLIVVKISNVQSGPLRLSK</sequence>
<dbReference type="GO" id="GO:0008137">
    <property type="term" value="F:NADH dehydrogenase (ubiquinone) activity"/>
    <property type="evidence" value="ECO:0007669"/>
    <property type="project" value="UniProtKB-EC"/>
</dbReference>
<evidence type="ECO:0000256" key="3">
    <source>
        <dbReference type="ARBA" id="ARBA00012944"/>
    </source>
</evidence>
<keyword evidence="12 17" id="KW-0496">Mitochondrion</keyword>
<feature type="transmembrane region" description="Helical" evidence="16">
    <location>
        <begin position="6"/>
        <end position="27"/>
    </location>
</feature>
<evidence type="ECO:0000256" key="2">
    <source>
        <dbReference type="ARBA" id="ARBA00005698"/>
    </source>
</evidence>
<evidence type="ECO:0000256" key="14">
    <source>
        <dbReference type="ARBA" id="ARBA00031019"/>
    </source>
</evidence>
<evidence type="ECO:0000256" key="10">
    <source>
        <dbReference type="ARBA" id="ARBA00022989"/>
    </source>
</evidence>
<comment type="subcellular location">
    <subcellularLocation>
        <location evidence="1">Mitochondrion membrane</location>
        <topology evidence="1">Multi-pass membrane protein</topology>
    </subcellularLocation>
</comment>
<dbReference type="PANTHER" id="PTHR11435">
    <property type="entry name" value="NADH UBIQUINONE OXIDOREDUCTASE SUBUNIT ND6"/>
    <property type="match status" value="1"/>
</dbReference>
<evidence type="ECO:0000256" key="9">
    <source>
        <dbReference type="ARBA" id="ARBA00022982"/>
    </source>
</evidence>
<organism evidence="17">
    <name type="scientific">Pentacheles laevis</name>
    <dbReference type="NCBI Taxonomy" id="1522706"/>
    <lineage>
        <taxon>Eukaryota</taxon>
        <taxon>Metazoa</taxon>
        <taxon>Ecdysozoa</taxon>
        <taxon>Arthropoda</taxon>
        <taxon>Crustacea</taxon>
        <taxon>Multicrustacea</taxon>
        <taxon>Malacostraca</taxon>
        <taxon>Eumalacostraca</taxon>
        <taxon>Eucarida</taxon>
        <taxon>Decapoda</taxon>
        <taxon>Pleocyemata</taxon>
        <taxon>Polychelida</taxon>
        <taxon>Eryonoidea</taxon>
        <taxon>Polychelidae</taxon>
        <taxon>Pentacheles</taxon>
    </lineage>
</organism>
<evidence type="ECO:0000256" key="15">
    <source>
        <dbReference type="ARBA" id="ARBA00049551"/>
    </source>
</evidence>
<evidence type="ECO:0000256" key="11">
    <source>
        <dbReference type="ARBA" id="ARBA00023027"/>
    </source>
</evidence>
<protein>
    <recommendedName>
        <fullName evidence="4">NADH-ubiquinone oxidoreductase chain 6</fullName>
        <ecNumber evidence="3">7.1.1.2</ecNumber>
    </recommendedName>
    <alternativeName>
        <fullName evidence="14">NADH dehydrogenase subunit 6</fullName>
    </alternativeName>
</protein>
<evidence type="ECO:0000256" key="6">
    <source>
        <dbReference type="ARBA" id="ARBA00022660"/>
    </source>
</evidence>